<dbReference type="AlphaFoldDB" id="A0A921FZW6"/>
<reference evidence="1" key="2">
    <citation type="submission" date="2021-09" db="EMBL/GenBank/DDBJ databases">
        <authorList>
            <person name="Gilroy R."/>
        </authorList>
    </citation>
    <scope>NUCLEOTIDE SEQUENCE</scope>
    <source>
        <strain evidence="1">CHK171-7178</strain>
    </source>
</reference>
<evidence type="ECO:0000313" key="1">
    <source>
        <dbReference type="EMBL" id="HJF32750.1"/>
    </source>
</evidence>
<sequence length="155" mass="17638">MPLIEHQEFIKASVERCFDLARDVDIHTQTTEGTKEKAVGGVTTGLLLAGDVVTWEAVHFGIRQRLTAKVTIMNEPYLFEDIMVKGAFHSFTHVHEFIEKDNGTLMIDRFRYKSPFGPIGVIADKLFLQSYMKNFIVSRAKALKQIAESEQRVVH</sequence>
<dbReference type="SUPFAM" id="SSF55961">
    <property type="entry name" value="Bet v1-like"/>
    <property type="match status" value="1"/>
</dbReference>
<organism evidence="1 2">
    <name type="scientific">Sporosarcina psychrophila</name>
    <name type="common">Bacillus psychrophilus</name>
    <dbReference type="NCBI Taxonomy" id="1476"/>
    <lineage>
        <taxon>Bacteria</taxon>
        <taxon>Bacillati</taxon>
        <taxon>Bacillota</taxon>
        <taxon>Bacilli</taxon>
        <taxon>Bacillales</taxon>
        <taxon>Caryophanaceae</taxon>
        <taxon>Sporosarcina</taxon>
    </lineage>
</organism>
<protein>
    <submittedName>
        <fullName evidence="1">SRPBCC family protein</fullName>
    </submittedName>
</protein>
<accession>A0A921FZW6</accession>
<dbReference type="InterPro" id="IPR023393">
    <property type="entry name" value="START-like_dom_sf"/>
</dbReference>
<comment type="caution">
    <text evidence="1">The sequence shown here is derived from an EMBL/GenBank/DDBJ whole genome shotgun (WGS) entry which is preliminary data.</text>
</comment>
<reference evidence="1" key="1">
    <citation type="journal article" date="2021" name="PeerJ">
        <title>Extensive microbial diversity within the chicken gut microbiome revealed by metagenomics and culture.</title>
        <authorList>
            <person name="Gilroy R."/>
            <person name="Ravi A."/>
            <person name="Getino M."/>
            <person name="Pursley I."/>
            <person name="Horton D.L."/>
            <person name="Alikhan N.F."/>
            <person name="Baker D."/>
            <person name="Gharbi K."/>
            <person name="Hall N."/>
            <person name="Watson M."/>
            <person name="Adriaenssens E.M."/>
            <person name="Foster-Nyarko E."/>
            <person name="Jarju S."/>
            <person name="Secka A."/>
            <person name="Antonio M."/>
            <person name="Oren A."/>
            <person name="Chaudhuri R.R."/>
            <person name="La Ragione R."/>
            <person name="Hildebrand F."/>
            <person name="Pallen M.J."/>
        </authorList>
    </citation>
    <scope>NUCLEOTIDE SEQUENCE</scope>
    <source>
        <strain evidence="1">CHK171-7178</strain>
    </source>
</reference>
<proteinExistence type="predicted"/>
<dbReference type="Proteomes" id="UP000698173">
    <property type="component" value="Unassembled WGS sequence"/>
</dbReference>
<evidence type="ECO:0000313" key="2">
    <source>
        <dbReference type="Proteomes" id="UP000698173"/>
    </source>
</evidence>
<dbReference type="Gene3D" id="3.30.530.20">
    <property type="match status" value="1"/>
</dbReference>
<name>A0A921FZW6_SPOPS</name>
<gene>
    <name evidence="1" type="ORF">K8V56_13385</name>
</gene>
<dbReference type="CDD" id="cd07820">
    <property type="entry name" value="SRPBCC_3"/>
    <property type="match status" value="1"/>
</dbReference>
<dbReference type="EMBL" id="DYWT01000212">
    <property type="protein sequence ID" value="HJF32750.1"/>
    <property type="molecule type" value="Genomic_DNA"/>
</dbReference>